<keyword evidence="3" id="KW-0804">Transcription</keyword>
<dbReference type="SUPFAM" id="SSF46785">
    <property type="entry name" value="Winged helix' DNA-binding domain"/>
    <property type="match status" value="1"/>
</dbReference>
<dbReference type="GO" id="GO:0003677">
    <property type="term" value="F:DNA binding"/>
    <property type="evidence" value="ECO:0007669"/>
    <property type="project" value="UniProtKB-KW"/>
</dbReference>
<gene>
    <name evidence="5" type="ORF">PRECH8_04020</name>
</gene>
<dbReference type="InterPro" id="IPR000835">
    <property type="entry name" value="HTH_MarR-typ"/>
</dbReference>
<accession>A0A916QAC9</accession>
<keyword evidence="6" id="KW-1185">Reference proteome</keyword>
<dbReference type="Gene3D" id="1.10.10.10">
    <property type="entry name" value="Winged helix-like DNA-binding domain superfamily/Winged helix DNA-binding domain"/>
    <property type="match status" value="1"/>
</dbReference>
<dbReference type="PROSITE" id="PS01117">
    <property type="entry name" value="HTH_MARR_1"/>
    <property type="match status" value="1"/>
</dbReference>
<protein>
    <submittedName>
        <fullName evidence="5">MarR family transcriptional regulator</fullName>
    </submittedName>
</protein>
<comment type="caution">
    <text evidence="5">The sequence shown here is derived from an EMBL/GenBank/DDBJ whole genome shotgun (WGS) entry which is preliminary data.</text>
</comment>
<dbReference type="PROSITE" id="PS50995">
    <property type="entry name" value="HTH_MARR_2"/>
    <property type="match status" value="1"/>
</dbReference>
<dbReference type="InterPro" id="IPR039422">
    <property type="entry name" value="MarR/SlyA-like"/>
</dbReference>
<dbReference type="Proteomes" id="UP000654993">
    <property type="component" value="Unassembled WGS sequence"/>
</dbReference>
<dbReference type="PANTHER" id="PTHR33164">
    <property type="entry name" value="TRANSCRIPTIONAL REGULATOR, MARR FAMILY"/>
    <property type="match status" value="1"/>
</dbReference>
<dbReference type="AlphaFoldDB" id="A0A916QAC9"/>
<dbReference type="PRINTS" id="PR00598">
    <property type="entry name" value="HTHMARR"/>
</dbReference>
<dbReference type="EMBL" id="BMAQ01000003">
    <property type="protein sequence ID" value="GFR37106.1"/>
    <property type="molecule type" value="Genomic_DNA"/>
</dbReference>
<dbReference type="InterPro" id="IPR036388">
    <property type="entry name" value="WH-like_DNA-bd_sf"/>
</dbReference>
<dbReference type="GO" id="GO:0003700">
    <property type="term" value="F:DNA-binding transcription factor activity"/>
    <property type="evidence" value="ECO:0007669"/>
    <property type="project" value="InterPro"/>
</dbReference>
<dbReference type="GO" id="GO:0006950">
    <property type="term" value="P:response to stress"/>
    <property type="evidence" value="ECO:0007669"/>
    <property type="project" value="TreeGrafter"/>
</dbReference>
<dbReference type="SMART" id="SM00347">
    <property type="entry name" value="HTH_MARR"/>
    <property type="match status" value="1"/>
</dbReference>
<keyword evidence="1" id="KW-0805">Transcription regulation</keyword>
<reference evidence="5" key="2">
    <citation type="journal article" date="2021" name="Data Brief">
        <title>Draft genome sequence data of the facultative, thermophilic, xylanolytic bacterium Paenibacillus sp. strain DA-C8.</title>
        <authorList>
            <person name="Chhe C."/>
            <person name="Uke A."/>
            <person name="Baramee S."/>
            <person name="Ungkulpasvich U."/>
            <person name="Tachaapaikoon C."/>
            <person name="Pason P."/>
            <person name="Waeonukul R."/>
            <person name="Ratanakhanokchai K."/>
            <person name="Kosugi A."/>
        </authorList>
    </citation>
    <scope>NUCLEOTIDE SEQUENCE</scope>
    <source>
        <strain evidence="5">DA-C8</strain>
    </source>
</reference>
<sequence length="151" mass="17066">MSAQTAEDVQLSLKLFVVLSKASKVIMEGAVRDMKKYGVSPTEFTLMELLYHKGDFPLQQIGNKILMTSGSITYNIDKLENKGLIRRIPSEEDRRVIYARLTEEGRKLIERIFPLHSQAIHQLLSGLTDEEKETLIPLLKKLGIAAQQQLG</sequence>
<evidence type="ECO:0000259" key="4">
    <source>
        <dbReference type="PROSITE" id="PS50995"/>
    </source>
</evidence>
<evidence type="ECO:0000313" key="5">
    <source>
        <dbReference type="EMBL" id="GFR37106.1"/>
    </source>
</evidence>
<keyword evidence="2" id="KW-0238">DNA-binding</keyword>
<dbReference type="PANTHER" id="PTHR33164:SF56">
    <property type="entry name" value="HTH-TYPE TRANSCRIPTIONAL REGULATOR MHQR"/>
    <property type="match status" value="1"/>
</dbReference>
<dbReference type="Pfam" id="PF01047">
    <property type="entry name" value="MarR"/>
    <property type="match status" value="1"/>
</dbReference>
<proteinExistence type="predicted"/>
<feature type="domain" description="HTH marR-type" evidence="4">
    <location>
        <begin position="12"/>
        <end position="144"/>
    </location>
</feature>
<evidence type="ECO:0000256" key="1">
    <source>
        <dbReference type="ARBA" id="ARBA00023015"/>
    </source>
</evidence>
<dbReference type="RefSeq" id="WP_200965495.1">
    <property type="nucleotide sequence ID" value="NZ_BMAQ01000003.1"/>
</dbReference>
<reference evidence="5" key="1">
    <citation type="submission" date="2020-08" db="EMBL/GenBank/DDBJ databases">
        <authorList>
            <person name="Uke A."/>
            <person name="Chhe C."/>
            <person name="Baramee S."/>
            <person name="Kosugi A."/>
        </authorList>
    </citation>
    <scope>NUCLEOTIDE SEQUENCE</scope>
    <source>
        <strain evidence="5">DA-C8</strain>
    </source>
</reference>
<evidence type="ECO:0000256" key="2">
    <source>
        <dbReference type="ARBA" id="ARBA00023125"/>
    </source>
</evidence>
<dbReference type="InterPro" id="IPR036390">
    <property type="entry name" value="WH_DNA-bd_sf"/>
</dbReference>
<evidence type="ECO:0000313" key="6">
    <source>
        <dbReference type="Proteomes" id="UP000654993"/>
    </source>
</evidence>
<name>A0A916QAC9_9BACL</name>
<organism evidence="5 6">
    <name type="scientific">Insulibacter thermoxylanivorax</name>
    <dbReference type="NCBI Taxonomy" id="2749268"/>
    <lineage>
        <taxon>Bacteria</taxon>
        <taxon>Bacillati</taxon>
        <taxon>Bacillota</taxon>
        <taxon>Bacilli</taxon>
        <taxon>Bacillales</taxon>
        <taxon>Paenibacillaceae</taxon>
        <taxon>Insulibacter</taxon>
    </lineage>
</organism>
<evidence type="ECO:0000256" key="3">
    <source>
        <dbReference type="ARBA" id="ARBA00023163"/>
    </source>
</evidence>
<dbReference type="InterPro" id="IPR023187">
    <property type="entry name" value="Tscrpt_reg_MarR-type_CS"/>
</dbReference>